<sequence length="88" mass="10167">MWEILDSEMWKFKDPDLQVITEIPQWPIIEELAEDPSLKEISTAINKLSNGKAPGQDRTAIEMKKPGGRQLAKINCSIREEFEEPNIW</sequence>
<dbReference type="AlphaFoldDB" id="A0AA36F296"/>
<dbReference type="Proteomes" id="UP001162480">
    <property type="component" value="Chromosome 5"/>
</dbReference>
<protein>
    <submittedName>
        <fullName evidence="1">Uncharacterized protein</fullName>
    </submittedName>
</protein>
<dbReference type="EMBL" id="OX597818">
    <property type="protein sequence ID" value="CAI9723006.1"/>
    <property type="molecule type" value="Genomic_DNA"/>
</dbReference>
<proteinExistence type="predicted"/>
<reference evidence="1" key="1">
    <citation type="submission" date="2023-08" db="EMBL/GenBank/DDBJ databases">
        <authorList>
            <person name="Alioto T."/>
            <person name="Alioto T."/>
            <person name="Gomez Garrido J."/>
        </authorList>
    </citation>
    <scope>NUCLEOTIDE SEQUENCE</scope>
</reference>
<keyword evidence="2" id="KW-1185">Reference proteome</keyword>
<evidence type="ECO:0000313" key="2">
    <source>
        <dbReference type="Proteomes" id="UP001162480"/>
    </source>
</evidence>
<name>A0AA36F296_OCTVU</name>
<organism evidence="1 2">
    <name type="scientific">Octopus vulgaris</name>
    <name type="common">Common octopus</name>
    <dbReference type="NCBI Taxonomy" id="6645"/>
    <lineage>
        <taxon>Eukaryota</taxon>
        <taxon>Metazoa</taxon>
        <taxon>Spiralia</taxon>
        <taxon>Lophotrochozoa</taxon>
        <taxon>Mollusca</taxon>
        <taxon>Cephalopoda</taxon>
        <taxon>Coleoidea</taxon>
        <taxon>Octopodiformes</taxon>
        <taxon>Octopoda</taxon>
        <taxon>Incirrata</taxon>
        <taxon>Octopodidae</taxon>
        <taxon>Octopus</taxon>
    </lineage>
</organism>
<evidence type="ECO:0000313" key="1">
    <source>
        <dbReference type="EMBL" id="CAI9723006.1"/>
    </source>
</evidence>
<accession>A0AA36F296</accession>
<gene>
    <name evidence="1" type="ORF">OCTVUL_1B007693</name>
</gene>